<evidence type="ECO:0000313" key="8">
    <source>
        <dbReference type="EMBL" id="KAF5310279.1"/>
    </source>
</evidence>
<dbReference type="Proteomes" id="UP000567179">
    <property type="component" value="Unassembled WGS sequence"/>
</dbReference>
<dbReference type="Pfam" id="PF11779">
    <property type="entry name" value="SPT_ssu-like"/>
    <property type="match status" value="1"/>
</dbReference>
<sequence>MVVYQTRQKELPRPRPGHSSLTRRPDTKLGQFFWRKRIWIESTFALTVYEPWEKVVVISVFAVLWVAITTVIFKYLPRQLIIMRRRALYYLFGAEVDETLLWQYLGLAYTK</sequence>
<keyword evidence="3" id="KW-0256">Endoplasmic reticulum</keyword>
<keyword evidence="2 7" id="KW-0812">Transmembrane</keyword>
<evidence type="ECO:0000256" key="1">
    <source>
        <dbReference type="ARBA" id="ARBA00004477"/>
    </source>
</evidence>
<comment type="caution">
    <text evidence="8">The sequence shown here is derived from an EMBL/GenBank/DDBJ whole genome shotgun (WGS) entry which is preliminary data.</text>
</comment>
<evidence type="ECO:0000256" key="2">
    <source>
        <dbReference type="ARBA" id="ARBA00022692"/>
    </source>
</evidence>
<protein>
    <submittedName>
        <fullName evidence="8">Uncharacterized protein</fullName>
    </submittedName>
</protein>
<evidence type="ECO:0000256" key="4">
    <source>
        <dbReference type="ARBA" id="ARBA00022989"/>
    </source>
</evidence>
<accession>A0A8H5ASV8</accession>
<dbReference type="EMBL" id="JAACJJ010000058">
    <property type="protein sequence ID" value="KAF5310279.1"/>
    <property type="molecule type" value="Genomic_DNA"/>
</dbReference>
<gene>
    <name evidence="8" type="ORF">D9619_010491</name>
</gene>
<keyword evidence="5 7" id="KW-0472">Membrane</keyword>
<feature type="region of interest" description="Disordered" evidence="6">
    <location>
        <begin position="1"/>
        <end position="24"/>
    </location>
</feature>
<dbReference type="GO" id="GO:0005789">
    <property type="term" value="C:endoplasmic reticulum membrane"/>
    <property type="evidence" value="ECO:0007669"/>
    <property type="project" value="UniProtKB-SubCell"/>
</dbReference>
<evidence type="ECO:0000313" key="9">
    <source>
        <dbReference type="Proteomes" id="UP000567179"/>
    </source>
</evidence>
<dbReference type="OrthoDB" id="202672at2759"/>
<feature type="transmembrane region" description="Helical" evidence="7">
    <location>
        <begin position="55"/>
        <end position="76"/>
    </location>
</feature>
<comment type="subcellular location">
    <subcellularLocation>
        <location evidence="1">Endoplasmic reticulum membrane</location>
        <topology evidence="1">Multi-pass membrane protein</topology>
    </subcellularLocation>
</comment>
<dbReference type="InterPro" id="IPR024512">
    <property type="entry name" value="Ser_palmitoyltrfase_ssu-like"/>
</dbReference>
<name>A0A8H5ASV8_9AGAR</name>
<proteinExistence type="predicted"/>
<evidence type="ECO:0000256" key="5">
    <source>
        <dbReference type="ARBA" id="ARBA00023136"/>
    </source>
</evidence>
<evidence type="ECO:0000256" key="3">
    <source>
        <dbReference type="ARBA" id="ARBA00022824"/>
    </source>
</evidence>
<evidence type="ECO:0000256" key="6">
    <source>
        <dbReference type="SAM" id="MobiDB-lite"/>
    </source>
</evidence>
<keyword evidence="4 7" id="KW-1133">Transmembrane helix</keyword>
<reference evidence="8 9" key="1">
    <citation type="journal article" date="2020" name="ISME J.">
        <title>Uncovering the hidden diversity of litter-decomposition mechanisms in mushroom-forming fungi.</title>
        <authorList>
            <person name="Floudas D."/>
            <person name="Bentzer J."/>
            <person name="Ahren D."/>
            <person name="Johansson T."/>
            <person name="Persson P."/>
            <person name="Tunlid A."/>
        </authorList>
    </citation>
    <scope>NUCLEOTIDE SEQUENCE [LARGE SCALE GENOMIC DNA]</scope>
    <source>
        <strain evidence="8 9">CBS 101986</strain>
    </source>
</reference>
<keyword evidence="9" id="KW-1185">Reference proteome</keyword>
<organism evidence="8 9">
    <name type="scientific">Psilocybe cf. subviscida</name>
    <dbReference type="NCBI Taxonomy" id="2480587"/>
    <lineage>
        <taxon>Eukaryota</taxon>
        <taxon>Fungi</taxon>
        <taxon>Dikarya</taxon>
        <taxon>Basidiomycota</taxon>
        <taxon>Agaricomycotina</taxon>
        <taxon>Agaricomycetes</taxon>
        <taxon>Agaricomycetidae</taxon>
        <taxon>Agaricales</taxon>
        <taxon>Agaricineae</taxon>
        <taxon>Strophariaceae</taxon>
        <taxon>Psilocybe</taxon>
    </lineage>
</organism>
<evidence type="ECO:0000256" key="7">
    <source>
        <dbReference type="SAM" id="Phobius"/>
    </source>
</evidence>
<dbReference type="AlphaFoldDB" id="A0A8H5ASV8"/>